<reference evidence="3" key="1">
    <citation type="submission" date="2016-10" db="EMBL/GenBank/DDBJ databases">
        <authorList>
            <person name="Varghese N."/>
            <person name="Submissions S."/>
        </authorList>
    </citation>
    <scope>NUCLEOTIDE SEQUENCE [LARGE SCALE GENOMIC DNA]</scope>
    <source>
        <strain evidence="3">CGMCC 1.8711</strain>
    </source>
</reference>
<dbReference type="RefSeq" id="WP_089876554.1">
    <property type="nucleotide sequence ID" value="NZ_FOYS01000001.1"/>
</dbReference>
<organism evidence="2 3">
    <name type="scientific">Halogeometricum limi</name>
    <dbReference type="NCBI Taxonomy" id="555875"/>
    <lineage>
        <taxon>Archaea</taxon>
        <taxon>Methanobacteriati</taxon>
        <taxon>Methanobacteriota</taxon>
        <taxon>Stenosarchaea group</taxon>
        <taxon>Halobacteria</taxon>
        <taxon>Halobacteriales</taxon>
        <taxon>Haloferacaceae</taxon>
        <taxon>Halogeometricum</taxon>
    </lineage>
</organism>
<keyword evidence="3" id="KW-1185">Reference proteome</keyword>
<name>A0A1I6FYY0_9EURY</name>
<evidence type="ECO:0000256" key="1">
    <source>
        <dbReference type="SAM" id="Phobius"/>
    </source>
</evidence>
<keyword evidence="1" id="KW-0472">Membrane</keyword>
<feature type="transmembrane region" description="Helical" evidence="1">
    <location>
        <begin position="9"/>
        <end position="28"/>
    </location>
</feature>
<proteinExistence type="predicted"/>
<evidence type="ECO:0000313" key="2">
    <source>
        <dbReference type="EMBL" id="SFR35148.1"/>
    </source>
</evidence>
<dbReference type="AlphaFoldDB" id="A0A1I6FYY0"/>
<evidence type="ECO:0000313" key="3">
    <source>
        <dbReference type="Proteomes" id="UP000243250"/>
    </source>
</evidence>
<sequence length="127" mass="13248">MDALRLERLVWSVVFGAFVAIPVGLLVAPDPTGLLPVLLAGATLAVSIPVAFRLFEYSESRLAEAGDMTARFVTLFSVAFALRFALSAVGVGGFVGNLVAFGGGWLSASYASERLNPRRWGGGGVSS</sequence>
<dbReference type="EMBL" id="FOYS01000001">
    <property type="protein sequence ID" value="SFR35148.1"/>
    <property type="molecule type" value="Genomic_DNA"/>
</dbReference>
<dbReference type="STRING" id="555875.SAMN04488124_0572"/>
<accession>A0A1I6FYY0</accession>
<keyword evidence="1" id="KW-1133">Transmembrane helix</keyword>
<protein>
    <submittedName>
        <fullName evidence="2">Uncharacterized protein</fullName>
    </submittedName>
</protein>
<gene>
    <name evidence="2" type="ORF">SAMN04488124_0572</name>
</gene>
<dbReference type="Proteomes" id="UP000243250">
    <property type="component" value="Unassembled WGS sequence"/>
</dbReference>
<keyword evidence="1" id="KW-0812">Transmembrane</keyword>
<feature type="transmembrane region" description="Helical" evidence="1">
    <location>
        <begin position="34"/>
        <end position="56"/>
    </location>
</feature>
<dbReference type="OrthoDB" id="308266at2157"/>